<dbReference type="GO" id="GO:0005886">
    <property type="term" value="C:plasma membrane"/>
    <property type="evidence" value="ECO:0007669"/>
    <property type="project" value="UniProtKB-SubCell"/>
</dbReference>
<comment type="caution">
    <text evidence="15">The sequence shown here is derived from an EMBL/GenBank/DDBJ whole genome shotgun (WGS) entry which is preliminary data.</text>
</comment>
<dbReference type="eggNOG" id="COG1136">
    <property type="taxonomic scope" value="Bacteria"/>
</dbReference>
<comment type="subcellular location">
    <subcellularLocation>
        <location evidence="1">Cell inner membrane</location>
        <topology evidence="1">Multi-pass membrane protein</topology>
    </subcellularLocation>
</comment>
<dbReference type="RefSeq" id="WP_025022418.1">
    <property type="nucleotide sequence ID" value="NZ_AZGD01000028.1"/>
</dbReference>
<dbReference type="PROSITE" id="PS00211">
    <property type="entry name" value="ABC_TRANSPORTER_1"/>
    <property type="match status" value="1"/>
</dbReference>
<evidence type="ECO:0000256" key="6">
    <source>
        <dbReference type="ARBA" id="ARBA00022741"/>
    </source>
</evidence>
<feature type="transmembrane region" description="Helical" evidence="13">
    <location>
        <begin position="587"/>
        <end position="610"/>
    </location>
</feature>
<keyword evidence="7 15" id="KW-0067">ATP-binding</keyword>
<reference evidence="15 16" key="1">
    <citation type="journal article" date="2015" name="Genome Announc.">
        <title>Expanding the biotechnology potential of lactobacilli through comparative genomics of 213 strains and associated genera.</title>
        <authorList>
            <person name="Sun Z."/>
            <person name="Harris H.M."/>
            <person name="McCann A."/>
            <person name="Guo C."/>
            <person name="Argimon S."/>
            <person name="Zhang W."/>
            <person name="Yang X."/>
            <person name="Jeffery I.B."/>
            <person name="Cooney J.C."/>
            <person name="Kagawa T.F."/>
            <person name="Liu W."/>
            <person name="Song Y."/>
            <person name="Salvetti E."/>
            <person name="Wrobel A."/>
            <person name="Rasinkangas P."/>
            <person name="Parkhill J."/>
            <person name="Rea M.C."/>
            <person name="O'Sullivan O."/>
            <person name="Ritari J."/>
            <person name="Douillard F.P."/>
            <person name="Paul Ross R."/>
            <person name="Yang R."/>
            <person name="Briner A.E."/>
            <person name="Felis G.E."/>
            <person name="de Vos W.M."/>
            <person name="Barrangou R."/>
            <person name="Klaenhammer T.R."/>
            <person name="Caufield P.W."/>
            <person name="Cui Y."/>
            <person name="Zhang H."/>
            <person name="O'Toole P.W."/>
        </authorList>
    </citation>
    <scope>NUCLEOTIDE SEQUENCE [LARGE SCALE GENOMIC DNA]</scope>
    <source>
        <strain evidence="15 16">DSM 18933</strain>
    </source>
</reference>
<keyword evidence="10 13" id="KW-0472">Membrane</keyword>
<dbReference type="PANTHER" id="PTHR24220:SF692">
    <property type="entry name" value="ABC TRANSPORTER DOMAIN-CONTAINING PROTEIN"/>
    <property type="match status" value="1"/>
</dbReference>
<evidence type="ECO:0000256" key="1">
    <source>
        <dbReference type="ARBA" id="ARBA00004429"/>
    </source>
</evidence>
<evidence type="ECO:0000256" key="4">
    <source>
        <dbReference type="ARBA" id="ARBA00022519"/>
    </source>
</evidence>
<dbReference type="GO" id="GO:0016887">
    <property type="term" value="F:ATP hydrolysis activity"/>
    <property type="evidence" value="ECO:0007669"/>
    <property type="project" value="InterPro"/>
</dbReference>
<feature type="transmembrane region" description="Helical" evidence="13">
    <location>
        <begin position="537"/>
        <end position="566"/>
    </location>
</feature>
<evidence type="ECO:0000256" key="13">
    <source>
        <dbReference type="SAM" id="Phobius"/>
    </source>
</evidence>
<organism evidence="15 16">
    <name type="scientific">Ligilactobacillus hayakitensis DSM 18933 = JCM 14209</name>
    <dbReference type="NCBI Taxonomy" id="1423755"/>
    <lineage>
        <taxon>Bacteria</taxon>
        <taxon>Bacillati</taxon>
        <taxon>Bacillota</taxon>
        <taxon>Bacilli</taxon>
        <taxon>Lactobacillales</taxon>
        <taxon>Lactobacillaceae</taxon>
        <taxon>Ligilactobacillus</taxon>
    </lineage>
</organism>
<dbReference type="OrthoDB" id="2079174at2"/>
<feature type="region of interest" description="Disordered" evidence="12">
    <location>
        <begin position="314"/>
        <end position="333"/>
    </location>
</feature>
<protein>
    <submittedName>
        <fullName evidence="15">ABC transporter, ATP-binding protein</fullName>
    </submittedName>
</protein>
<feature type="transmembrane region" description="Helical" evidence="13">
    <location>
        <begin position="267"/>
        <end position="287"/>
    </location>
</feature>
<sequence>MALMELKDVKKTYKMPGGGTFLALKGINASFDKGELVAIVGESGSGKSTLMNAIGGLDSDFDGQIIYNGKNLADLSTAELVHYHKKDIGFIFQTFNLIPHLNLIDNVSIAMTLSDIGESTRKKRAEELLRNVGLGDHMYKKPDQLSGGQKQRVAIARALANDPDVIIADEPTGALDAETTDVILDMIRDIAKEGKLVLMVTHSDKVASHCSRVLRIDNGNLISDNQQLTLEHTVNEAASNYEIKNMSLTKAIKLAFQNMKAKLSRNLLVALGSSIGIMSVVLMLALGKGVTSYVSKTMKSYTNPNITEVHKQSGMQANATKQDPSQMQNMSQTDVAKQQQNNIAALLGESNANSFAKKDIAKLKAIKHVDTLNLGYSTLTMGTNTVTYDGKKANMMQLQTMSKSISKSSIVKGNAPKGNEIMLDRATADTLDKNLVGKTVQVTMKVGQKTITQDFKVSGLYEATNGGLGISSTLFFNYDALNDLYKQNDQELKPNVVYLYTKDKANTKKIKDKVKDLGFTGSMQEQMSEMFTKMLDIITWVLTAIAGVSLLVSAIMILVVLNISVVERTKEIGVLKALGARRKDIRRIFASEAFLIGTASGIIGVVATYLLGTAINTFTSQAFDVNVVAITPQFALTGIVISIVISMIAGILPANRASKLDPVEALRKD</sequence>
<keyword evidence="16" id="KW-1185">Reference proteome</keyword>
<keyword evidence="6" id="KW-0547">Nucleotide-binding</keyword>
<keyword evidence="9 13" id="KW-1133">Transmembrane helix</keyword>
<dbReference type="GO" id="GO:0022857">
    <property type="term" value="F:transmembrane transporter activity"/>
    <property type="evidence" value="ECO:0007669"/>
    <property type="project" value="TreeGrafter"/>
</dbReference>
<evidence type="ECO:0000313" key="15">
    <source>
        <dbReference type="EMBL" id="KRM19881.1"/>
    </source>
</evidence>
<dbReference type="InterPro" id="IPR003593">
    <property type="entry name" value="AAA+_ATPase"/>
</dbReference>
<name>A0A0R1WWG0_9LACO</name>
<dbReference type="PATRIC" id="fig|1423755.3.peg.1358"/>
<dbReference type="Pfam" id="PF02687">
    <property type="entry name" value="FtsX"/>
    <property type="match status" value="1"/>
</dbReference>
<evidence type="ECO:0000259" key="14">
    <source>
        <dbReference type="PROSITE" id="PS50893"/>
    </source>
</evidence>
<evidence type="ECO:0000256" key="2">
    <source>
        <dbReference type="ARBA" id="ARBA00022448"/>
    </source>
</evidence>
<dbReference type="SUPFAM" id="SSF52540">
    <property type="entry name" value="P-loop containing nucleoside triphosphate hydrolases"/>
    <property type="match status" value="1"/>
</dbReference>
<dbReference type="Proteomes" id="UP000051054">
    <property type="component" value="Unassembled WGS sequence"/>
</dbReference>
<dbReference type="Gene3D" id="3.40.50.300">
    <property type="entry name" value="P-loop containing nucleotide triphosphate hydrolases"/>
    <property type="match status" value="1"/>
</dbReference>
<evidence type="ECO:0000256" key="3">
    <source>
        <dbReference type="ARBA" id="ARBA00022475"/>
    </source>
</evidence>
<feature type="transmembrane region" description="Helical" evidence="13">
    <location>
        <begin position="630"/>
        <end position="652"/>
    </location>
</feature>
<keyword evidence="8" id="KW-0029">Amino-acid transport</keyword>
<keyword evidence="3" id="KW-1003">Cell membrane</keyword>
<evidence type="ECO:0000256" key="7">
    <source>
        <dbReference type="ARBA" id="ARBA00022840"/>
    </source>
</evidence>
<dbReference type="PANTHER" id="PTHR24220">
    <property type="entry name" value="IMPORT ATP-BINDING PROTEIN"/>
    <property type="match status" value="1"/>
</dbReference>
<keyword evidence="4" id="KW-0997">Cell inner membrane</keyword>
<evidence type="ECO:0000256" key="12">
    <source>
        <dbReference type="SAM" id="MobiDB-lite"/>
    </source>
</evidence>
<dbReference type="InterPro" id="IPR003439">
    <property type="entry name" value="ABC_transporter-like_ATP-bd"/>
</dbReference>
<dbReference type="SMART" id="SM00382">
    <property type="entry name" value="AAA"/>
    <property type="match status" value="1"/>
</dbReference>
<keyword evidence="2" id="KW-0813">Transport</keyword>
<evidence type="ECO:0000256" key="11">
    <source>
        <dbReference type="ARBA" id="ARBA00038388"/>
    </source>
</evidence>
<dbReference type="InterPro" id="IPR025857">
    <property type="entry name" value="MacB_PCD"/>
</dbReference>
<dbReference type="AlphaFoldDB" id="A0A0R1WWG0"/>
<proteinExistence type="inferred from homology"/>
<keyword evidence="5 13" id="KW-0812">Transmembrane</keyword>
<dbReference type="InterPro" id="IPR027417">
    <property type="entry name" value="P-loop_NTPase"/>
</dbReference>
<dbReference type="InterPro" id="IPR017911">
    <property type="entry name" value="MacB-like_ATP-bd"/>
</dbReference>
<dbReference type="InterPro" id="IPR017871">
    <property type="entry name" value="ABC_transporter-like_CS"/>
</dbReference>
<dbReference type="eggNOG" id="COG0577">
    <property type="taxonomic scope" value="Bacteria"/>
</dbReference>
<evidence type="ECO:0000256" key="10">
    <source>
        <dbReference type="ARBA" id="ARBA00023136"/>
    </source>
</evidence>
<feature type="domain" description="ABC transporter" evidence="14">
    <location>
        <begin position="4"/>
        <end position="243"/>
    </location>
</feature>
<evidence type="ECO:0000256" key="5">
    <source>
        <dbReference type="ARBA" id="ARBA00022692"/>
    </source>
</evidence>
<gene>
    <name evidence="15" type="ORF">FC40_GL001284</name>
</gene>
<accession>A0A0R1WWG0</accession>
<dbReference type="FunFam" id="3.40.50.300:FF:000032">
    <property type="entry name" value="Export ABC transporter ATP-binding protein"/>
    <property type="match status" value="1"/>
</dbReference>
<dbReference type="EMBL" id="AZGD01000028">
    <property type="protein sequence ID" value="KRM19881.1"/>
    <property type="molecule type" value="Genomic_DNA"/>
</dbReference>
<dbReference type="STRING" id="1423755.FC40_GL001284"/>
<dbReference type="InterPro" id="IPR003838">
    <property type="entry name" value="ABC3_permease_C"/>
</dbReference>
<dbReference type="PROSITE" id="PS50893">
    <property type="entry name" value="ABC_TRANSPORTER_2"/>
    <property type="match status" value="1"/>
</dbReference>
<dbReference type="CDD" id="cd03255">
    <property type="entry name" value="ABC_MJ0796_LolCDE_FtsE"/>
    <property type="match status" value="1"/>
</dbReference>
<dbReference type="InterPro" id="IPR015854">
    <property type="entry name" value="ABC_transpr_LolD-like"/>
</dbReference>
<dbReference type="Pfam" id="PF00005">
    <property type="entry name" value="ABC_tran"/>
    <property type="match status" value="1"/>
</dbReference>
<dbReference type="Pfam" id="PF12704">
    <property type="entry name" value="MacB_PCD"/>
    <property type="match status" value="1"/>
</dbReference>
<evidence type="ECO:0000256" key="8">
    <source>
        <dbReference type="ARBA" id="ARBA00022970"/>
    </source>
</evidence>
<evidence type="ECO:0000256" key="9">
    <source>
        <dbReference type="ARBA" id="ARBA00022989"/>
    </source>
</evidence>
<dbReference type="GO" id="GO:0098796">
    <property type="term" value="C:membrane protein complex"/>
    <property type="evidence" value="ECO:0007669"/>
    <property type="project" value="UniProtKB-ARBA"/>
</dbReference>
<evidence type="ECO:0000313" key="16">
    <source>
        <dbReference type="Proteomes" id="UP000051054"/>
    </source>
</evidence>
<comment type="similarity">
    <text evidence="11">Belongs to the ABC transporter superfamily. Macrolide exporter (TC 3.A.1.122) family.</text>
</comment>
<dbReference type="GO" id="GO:0006865">
    <property type="term" value="P:amino acid transport"/>
    <property type="evidence" value="ECO:0007669"/>
    <property type="project" value="UniProtKB-KW"/>
</dbReference>
<dbReference type="GO" id="GO:0005524">
    <property type="term" value="F:ATP binding"/>
    <property type="evidence" value="ECO:0007669"/>
    <property type="project" value="UniProtKB-KW"/>
</dbReference>